<feature type="signal peptide" evidence="12">
    <location>
        <begin position="1"/>
        <end position="21"/>
    </location>
</feature>
<evidence type="ECO:0000256" key="12">
    <source>
        <dbReference type="SAM" id="SignalP"/>
    </source>
</evidence>
<comment type="caution">
    <text evidence="15">The sequence shown here is derived from an EMBL/GenBank/DDBJ whole genome shotgun (WGS) entry which is preliminary data.</text>
</comment>
<evidence type="ECO:0000256" key="8">
    <source>
        <dbReference type="ARBA" id="ARBA00022764"/>
    </source>
</evidence>
<keyword evidence="6" id="KW-0479">Metal-binding</keyword>
<dbReference type="PROSITE" id="PS00743">
    <property type="entry name" value="BETA_LACTAMASE_B_1"/>
    <property type="match status" value="1"/>
</dbReference>
<protein>
    <recommendedName>
        <fullName evidence="5">beta-lactamase</fullName>
        <ecNumber evidence="5">3.5.2.6</ecNumber>
    </recommendedName>
</protein>
<sequence length="298" mass="31600">MLLRHGRLPALAATLALSCLAPVDTSASGPAPLPQLEAYTVHESWRQPIEPFRIADNTWYIGTAGLSALLVKTGAGAVLIDGGMPQAADMLLANMTKVGVAPSDLKYILHSHAHADHAGPLAAVQRATGAILVSNAESAVLLARGGSDDIHFGDDLLYPPAQTGRIVMDGEAVELGGVRFTVHFTPAHTPGSMSWTWTDQRDGQPLRIAYADSVSAPGYELLDNPRYPRIVDDYRRGYAVMRDLPCDLLITPHPGGSGWTPQDAGNRLPEPMSCAGYADAAERALDQAIAKQRDAGGP</sequence>
<dbReference type="InterPro" id="IPR050855">
    <property type="entry name" value="NDM-1-like"/>
</dbReference>
<dbReference type="InterPro" id="IPR036866">
    <property type="entry name" value="RibonucZ/Hydroxyglut_hydro"/>
</dbReference>
<evidence type="ECO:0000256" key="3">
    <source>
        <dbReference type="ARBA" id="ARBA00004418"/>
    </source>
</evidence>
<evidence type="ECO:0000259" key="13">
    <source>
        <dbReference type="SMART" id="SM00849"/>
    </source>
</evidence>
<keyword evidence="11" id="KW-0046">Antibiotic resistance</keyword>
<dbReference type="EC" id="3.5.2.6" evidence="5"/>
<dbReference type="SUPFAM" id="SSF56281">
    <property type="entry name" value="Metallo-hydrolase/oxidoreductase"/>
    <property type="match status" value="1"/>
</dbReference>
<reference evidence="15 16" key="3">
    <citation type="submission" date="2022-01" db="EMBL/GenBank/DDBJ databases">
        <authorList>
            <person name="Zhou L.Y."/>
        </authorList>
    </citation>
    <scope>NUCLEOTIDE SEQUENCE [LARGE SCALE GENOMIC DNA]</scope>
    <source>
        <strain evidence="15 16">TLK-CK17</strain>
    </source>
</reference>
<dbReference type="InterPro" id="IPR001279">
    <property type="entry name" value="Metallo-B-lactamas"/>
</dbReference>
<dbReference type="EMBL" id="JAKJPO010000001">
    <property type="protein sequence ID" value="MCF7221181.1"/>
    <property type="molecule type" value="Genomic_DNA"/>
</dbReference>
<name>A0ABS9HWD1_9GAMM</name>
<dbReference type="InterPro" id="IPR001018">
    <property type="entry name" value="Beta-lactamase_class-B_CS"/>
</dbReference>
<evidence type="ECO:0000256" key="4">
    <source>
        <dbReference type="ARBA" id="ARBA00005250"/>
    </source>
</evidence>
<keyword evidence="7 12" id="KW-0732">Signal</keyword>
<evidence type="ECO:0000256" key="10">
    <source>
        <dbReference type="ARBA" id="ARBA00022833"/>
    </source>
</evidence>
<evidence type="ECO:0000256" key="7">
    <source>
        <dbReference type="ARBA" id="ARBA00022729"/>
    </source>
</evidence>
<dbReference type="PROSITE" id="PS51257">
    <property type="entry name" value="PROKAR_LIPOPROTEIN"/>
    <property type="match status" value="1"/>
</dbReference>
<dbReference type="PANTHER" id="PTHR42951:SF17">
    <property type="entry name" value="METALLO-BETA-LACTAMASE DOMAIN-CONTAINING PROTEIN"/>
    <property type="match status" value="1"/>
</dbReference>
<accession>A0ABS9HWD1</accession>
<evidence type="ECO:0000256" key="6">
    <source>
        <dbReference type="ARBA" id="ARBA00022723"/>
    </source>
</evidence>
<dbReference type="Pfam" id="PF00753">
    <property type="entry name" value="Lactamase_B"/>
    <property type="match status" value="1"/>
</dbReference>
<keyword evidence="8" id="KW-0574">Periplasm</keyword>
<organism evidence="15 16">
    <name type="scientific">Marilutibacter chinensis</name>
    <dbReference type="NCBI Taxonomy" id="2912247"/>
    <lineage>
        <taxon>Bacteria</taxon>
        <taxon>Pseudomonadati</taxon>
        <taxon>Pseudomonadota</taxon>
        <taxon>Gammaproteobacteria</taxon>
        <taxon>Lysobacterales</taxon>
        <taxon>Lysobacteraceae</taxon>
        <taxon>Marilutibacter</taxon>
    </lineage>
</organism>
<keyword evidence="10" id="KW-0862">Zinc</keyword>
<dbReference type="SMART" id="SM00849">
    <property type="entry name" value="Lactamase_B"/>
    <property type="match status" value="1"/>
</dbReference>
<dbReference type="EMBL" id="JAKJPO010000010">
    <property type="protein sequence ID" value="MCF7223078.1"/>
    <property type="molecule type" value="Genomic_DNA"/>
</dbReference>
<gene>
    <name evidence="15" type="primary">bla</name>
    <name evidence="14" type="ORF">L3V18_05175</name>
    <name evidence="15" type="ORF">L3V18_14970</name>
</gene>
<dbReference type="NCBIfam" id="NF012229">
    <property type="entry name" value="bla_class_B_core"/>
    <property type="match status" value="1"/>
</dbReference>
<feature type="domain" description="Metallo-beta-lactamase" evidence="13">
    <location>
        <begin position="65"/>
        <end position="253"/>
    </location>
</feature>
<keyword evidence="9" id="KW-0378">Hydrolase</keyword>
<proteinExistence type="inferred from homology"/>
<evidence type="ECO:0000313" key="16">
    <source>
        <dbReference type="Proteomes" id="UP001430796"/>
    </source>
</evidence>
<evidence type="ECO:0000256" key="5">
    <source>
        <dbReference type="ARBA" id="ARBA00012865"/>
    </source>
</evidence>
<comment type="catalytic activity">
    <reaction evidence="1">
        <text>a beta-lactam + H2O = a substituted beta-amino acid</text>
        <dbReference type="Rhea" id="RHEA:20401"/>
        <dbReference type="ChEBI" id="CHEBI:15377"/>
        <dbReference type="ChEBI" id="CHEBI:35627"/>
        <dbReference type="ChEBI" id="CHEBI:140347"/>
        <dbReference type="EC" id="3.5.2.6"/>
    </reaction>
</comment>
<evidence type="ECO:0000256" key="11">
    <source>
        <dbReference type="ARBA" id="ARBA00023251"/>
    </source>
</evidence>
<dbReference type="PANTHER" id="PTHR42951">
    <property type="entry name" value="METALLO-BETA-LACTAMASE DOMAIN-CONTAINING"/>
    <property type="match status" value="1"/>
</dbReference>
<dbReference type="NCBIfam" id="NF033105">
    <property type="entry name" value="bla_subclass_B3"/>
    <property type="match status" value="1"/>
</dbReference>
<comment type="cofactor">
    <cofactor evidence="2">
        <name>Zn(2+)</name>
        <dbReference type="ChEBI" id="CHEBI:29105"/>
    </cofactor>
</comment>
<dbReference type="Gene3D" id="3.60.15.10">
    <property type="entry name" value="Ribonuclease Z/Hydroxyacylglutathione hydrolase-like"/>
    <property type="match status" value="1"/>
</dbReference>
<evidence type="ECO:0000256" key="9">
    <source>
        <dbReference type="ARBA" id="ARBA00022801"/>
    </source>
</evidence>
<comment type="similarity">
    <text evidence="4">Belongs to the metallo-beta-lactamase superfamily. Class-B beta-lactamase family.</text>
</comment>
<evidence type="ECO:0000313" key="15">
    <source>
        <dbReference type="EMBL" id="MCF7223078.1"/>
    </source>
</evidence>
<dbReference type="Proteomes" id="UP001430796">
    <property type="component" value="Unassembled WGS sequence"/>
</dbReference>
<reference evidence="15 16" key="2">
    <citation type="submission" date="2022-01" db="EMBL/GenBank/DDBJ databases">
        <title>Lysobacter chinensis sp. nov., a bacterium isolated from cow dung compost.</title>
        <authorList>
            <person name="Liu Y."/>
        </authorList>
    </citation>
    <scope>NUCLEOTIDE SEQUENCE [LARGE SCALE GENOMIC DNA]</scope>
    <source>
        <strain evidence="15 16">TLK-CK17</strain>
    </source>
</reference>
<reference evidence="16" key="1">
    <citation type="submission" date="2022-01" db="EMBL/GenBank/DDBJ databases">
        <title>Lysobacter chinensis sp. nov., a bacterium isolated from cow dung compost.</title>
        <authorList>
            <person name="Zhou L.Y."/>
        </authorList>
    </citation>
    <scope>NUCLEOTIDE SEQUENCE [LARGE SCALE GENOMIC DNA]</scope>
    <source>
        <strain evidence="16">TLK-CK17</strain>
    </source>
</reference>
<evidence type="ECO:0000256" key="2">
    <source>
        <dbReference type="ARBA" id="ARBA00001947"/>
    </source>
</evidence>
<dbReference type="RefSeq" id="WP_237053568.1">
    <property type="nucleotide sequence ID" value="NZ_JAKJPO010000001.1"/>
</dbReference>
<evidence type="ECO:0000313" key="14">
    <source>
        <dbReference type="EMBL" id="MCF7221181.1"/>
    </source>
</evidence>
<evidence type="ECO:0000256" key="1">
    <source>
        <dbReference type="ARBA" id="ARBA00001526"/>
    </source>
</evidence>
<keyword evidence="16" id="KW-1185">Reference proteome</keyword>
<comment type="subcellular location">
    <subcellularLocation>
        <location evidence="3">Periplasm</location>
    </subcellularLocation>
</comment>
<feature type="chain" id="PRO_5045032241" description="beta-lactamase" evidence="12">
    <location>
        <begin position="22"/>
        <end position="298"/>
    </location>
</feature>